<keyword evidence="1 7" id="KW-0806">Transcription termination</keyword>
<dbReference type="InterPro" id="IPR013735">
    <property type="entry name" value="TF_NusA_N"/>
</dbReference>
<dbReference type="InterPro" id="IPR003029">
    <property type="entry name" value="S1_domain"/>
</dbReference>
<evidence type="ECO:0000256" key="8">
    <source>
        <dbReference type="SAM" id="MobiDB-lite"/>
    </source>
</evidence>
<dbReference type="CDD" id="cd04455">
    <property type="entry name" value="S1_NusA"/>
    <property type="match status" value="1"/>
</dbReference>
<keyword evidence="3 7" id="KW-0889">Transcription antitermination</keyword>
<evidence type="ECO:0000256" key="2">
    <source>
        <dbReference type="ARBA" id="ARBA00022490"/>
    </source>
</evidence>
<comment type="caution">
    <text evidence="10">The sequence shown here is derived from an EMBL/GenBank/DDBJ whole genome shotgun (WGS) entry which is preliminary data.</text>
</comment>
<evidence type="ECO:0000256" key="6">
    <source>
        <dbReference type="ARBA" id="ARBA00023163"/>
    </source>
</evidence>
<dbReference type="Gene3D" id="1.10.150.20">
    <property type="entry name" value="5' to 3' exonuclease, C-terminal subdomain"/>
    <property type="match status" value="1"/>
</dbReference>
<evidence type="ECO:0000313" key="10">
    <source>
        <dbReference type="EMBL" id="TYB33735.1"/>
    </source>
</evidence>
<organism evidence="10 11">
    <name type="scientific">Flexistipes sinusarabici</name>
    <dbReference type="NCBI Taxonomy" id="2352"/>
    <lineage>
        <taxon>Bacteria</taxon>
        <taxon>Pseudomonadati</taxon>
        <taxon>Deferribacterota</taxon>
        <taxon>Deferribacteres</taxon>
        <taxon>Deferribacterales</taxon>
        <taxon>Flexistipitaceae</taxon>
        <taxon>Flexistipes</taxon>
    </lineage>
</organism>
<evidence type="ECO:0000256" key="4">
    <source>
        <dbReference type="ARBA" id="ARBA00022884"/>
    </source>
</evidence>
<protein>
    <recommendedName>
        <fullName evidence="7">Transcription termination/antitermination protein NusA</fullName>
    </recommendedName>
</protein>
<dbReference type="InterPro" id="IPR058582">
    <property type="entry name" value="KH_NusA_2nd"/>
</dbReference>
<dbReference type="GO" id="GO:0000166">
    <property type="term" value="F:nucleotide binding"/>
    <property type="evidence" value="ECO:0007669"/>
    <property type="project" value="InterPro"/>
</dbReference>
<dbReference type="NCBIfam" id="TIGR01953">
    <property type="entry name" value="NusA"/>
    <property type="match status" value="1"/>
</dbReference>
<dbReference type="InterPro" id="IPR012340">
    <property type="entry name" value="NA-bd_OB-fold"/>
</dbReference>
<comment type="subcellular location">
    <subcellularLocation>
        <location evidence="7">Cytoplasm</location>
    </subcellularLocation>
</comment>
<evidence type="ECO:0000259" key="9">
    <source>
        <dbReference type="PROSITE" id="PS50126"/>
    </source>
</evidence>
<dbReference type="InterPro" id="IPR009019">
    <property type="entry name" value="KH_sf_prok-type"/>
</dbReference>
<dbReference type="SUPFAM" id="SSF50249">
    <property type="entry name" value="Nucleic acid-binding proteins"/>
    <property type="match status" value="1"/>
</dbReference>
<dbReference type="GO" id="GO:0005829">
    <property type="term" value="C:cytosol"/>
    <property type="evidence" value="ECO:0007669"/>
    <property type="project" value="TreeGrafter"/>
</dbReference>
<evidence type="ECO:0000256" key="7">
    <source>
        <dbReference type="HAMAP-Rule" id="MF_00945"/>
    </source>
</evidence>
<dbReference type="GO" id="GO:0006353">
    <property type="term" value="P:DNA-templated transcription termination"/>
    <property type="evidence" value="ECO:0007669"/>
    <property type="project" value="UniProtKB-UniRule"/>
</dbReference>
<dbReference type="InterPro" id="IPR036555">
    <property type="entry name" value="NusA_N_sf"/>
</dbReference>
<comment type="similarity">
    <text evidence="7">Belongs to the NusA family.</text>
</comment>
<dbReference type="SMART" id="SM00322">
    <property type="entry name" value="KH"/>
    <property type="match status" value="2"/>
</dbReference>
<dbReference type="SUPFAM" id="SSF69705">
    <property type="entry name" value="Transcription factor NusA, N-terminal domain"/>
    <property type="match status" value="1"/>
</dbReference>
<dbReference type="GO" id="GO:0031564">
    <property type="term" value="P:transcription antitermination"/>
    <property type="evidence" value="ECO:0007669"/>
    <property type="project" value="UniProtKB-UniRule"/>
</dbReference>
<evidence type="ECO:0000256" key="3">
    <source>
        <dbReference type="ARBA" id="ARBA00022814"/>
    </source>
</evidence>
<dbReference type="HAMAP" id="MF_00945_B">
    <property type="entry name" value="NusA_B"/>
    <property type="match status" value="1"/>
</dbReference>
<dbReference type="InterPro" id="IPR025249">
    <property type="entry name" value="TF_NusA_KH_1st"/>
</dbReference>
<sequence length="452" mass="51169">MSRELAKVADELGREKGLSRDDLKNALTESIVAAAAKRIGKYGEPEVSVDLDKGEIKIHIPKEVVEEVDSKWHDIHIDDAVKYKDDPHLGDIIYIPVTLEDLGRQAALVAKQKLMEKIREAEKNIIYQDFQNKIGDVVTGTVLKTERDNIVVNIGKTEALLPKREKIPGDFYNRGDYIRAVLLEIRVYRGWPQLILSRTHPDFLKKLFEVEIPEVFEGIIEVKGCAREPGDRAKVSVYTLNSNIDPVGACIGLKGVRINSISNELRGEKIDVIEWSPDPVRYVCNAISPSQVLLTNIFEDEETIEVVVPDDQLSLAIGKRGQNVRLAAMLTGWRLDVLKESEYNVIRKERMEEQEQEFKEFYELYNLENIDILDDTMITKLIEAGIDDVEKLSTSSVDEISLALSIDEAQAIEILNEAIDYLTTKLEELDSEQESETGEDPGMEVETEEEEE</sequence>
<dbReference type="InterPro" id="IPR015946">
    <property type="entry name" value="KH_dom-like_a/b"/>
</dbReference>
<dbReference type="Gene3D" id="3.30.1480.10">
    <property type="entry name" value="NusA, N-terminal domain"/>
    <property type="match status" value="1"/>
</dbReference>
<keyword evidence="6 7" id="KW-0804">Transcription</keyword>
<dbReference type="InterPro" id="IPR010213">
    <property type="entry name" value="TF_NusA"/>
</dbReference>
<dbReference type="InterPro" id="IPR010995">
    <property type="entry name" value="DNA_repair_Rad51/TF_NusA_a-hlx"/>
</dbReference>
<keyword evidence="2 7" id="KW-0963">Cytoplasm</keyword>
<dbReference type="RefSeq" id="WP_303700787.1">
    <property type="nucleotide sequence ID" value="NZ_VSIV01000109.1"/>
</dbReference>
<dbReference type="FunFam" id="3.30.300.20:FF:000002">
    <property type="entry name" value="Transcription termination/antitermination protein NusA"/>
    <property type="match status" value="1"/>
</dbReference>
<dbReference type="Pfam" id="PF00575">
    <property type="entry name" value="S1"/>
    <property type="match status" value="1"/>
</dbReference>
<gene>
    <name evidence="7 10" type="primary">nusA</name>
    <name evidence="10" type="ORF">FXF49_04835</name>
</gene>
<dbReference type="Pfam" id="PF26594">
    <property type="entry name" value="KH_NusA_2nd"/>
    <property type="match status" value="1"/>
</dbReference>
<dbReference type="PROSITE" id="PS50126">
    <property type="entry name" value="S1"/>
    <property type="match status" value="1"/>
</dbReference>
<dbReference type="Gene3D" id="3.30.300.20">
    <property type="match status" value="2"/>
</dbReference>
<dbReference type="SUPFAM" id="SSF54814">
    <property type="entry name" value="Prokaryotic type KH domain (KH-domain type II)"/>
    <property type="match status" value="2"/>
</dbReference>
<dbReference type="CDD" id="cd02134">
    <property type="entry name" value="KH-II_NusA_rpt1"/>
    <property type="match status" value="1"/>
</dbReference>
<feature type="compositionally biased region" description="Acidic residues" evidence="8">
    <location>
        <begin position="429"/>
        <end position="452"/>
    </location>
</feature>
<dbReference type="Proteomes" id="UP000323337">
    <property type="component" value="Unassembled WGS sequence"/>
</dbReference>
<feature type="domain" description="S1 motif" evidence="9">
    <location>
        <begin position="135"/>
        <end position="199"/>
    </location>
</feature>
<evidence type="ECO:0000256" key="5">
    <source>
        <dbReference type="ARBA" id="ARBA00023015"/>
    </source>
</evidence>
<dbReference type="SUPFAM" id="SSF47794">
    <property type="entry name" value="Rad51 N-terminal domain-like"/>
    <property type="match status" value="1"/>
</dbReference>
<dbReference type="CDD" id="cd22529">
    <property type="entry name" value="KH-II_NusA_rpt2"/>
    <property type="match status" value="1"/>
</dbReference>
<dbReference type="Gene3D" id="2.40.50.140">
    <property type="entry name" value="Nucleic acid-binding proteins"/>
    <property type="match status" value="1"/>
</dbReference>
<dbReference type="SMART" id="SM00316">
    <property type="entry name" value="S1"/>
    <property type="match status" value="1"/>
</dbReference>
<comment type="subunit">
    <text evidence="7">Monomer. Binds directly to the core enzyme of the DNA-dependent RNA polymerase and to nascent RNA.</text>
</comment>
<dbReference type="PANTHER" id="PTHR22648">
    <property type="entry name" value="TRANSCRIPTION TERMINATION FACTOR NUSA"/>
    <property type="match status" value="1"/>
</dbReference>
<keyword evidence="4 7" id="KW-0694">RNA-binding</keyword>
<dbReference type="Pfam" id="PF13184">
    <property type="entry name" value="KH_NusA_1st"/>
    <property type="match status" value="1"/>
</dbReference>
<keyword evidence="5 7" id="KW-0805">Transcription regulation</keyword>
<dbReference type="InterPro" id="IPR030842">
    <property type="entry name" value="TF_NusA_bacterial"/>
</dbReference>
<dbReference type="EMBL" id="VSIV01000109">
    <property type="protein sequence ID" value="TYB33735.1"/>
    <property type="molecule type" value="Genomic_DNA"/>
</dbReference>
<dbReference type="PROSITE" id="PS50084">
    <property type="entry name" value="KH_TYPE_1"/>
    <property type="match status" value="1"/>
</dbReference>
<reference evidence="10 11" key="1">
    <citation type="submission" date="2019-08" db="EMBL/GenBank/DDBJ databases">
        <title>Genomic characterization of a novel candidate phylum (ARYD3) from a high temperature, high salinity tertiary oil reservoir in north central Oklahoma, USA.</title>
        <authorList>
            <person name="Youssef N.H."/>
            <person name="Yadav A."/>
            <person name="Elshahed M.S."/>
        </authorList>
    </citation>
    <scope>NUCLEOTIDE SEQUENCE [LARGE SCALE GENOMIC DNA]</scope>
    <source>
        <strain evidence="10">ARYD1</strain>
    </source>
</reference>
<dbReference type="Pfam" id="PF08529">
    <property type="entry name" value="NusA_N"/>
    <property type="match status" value="1"/>
</dbReference>
<evidence type="ECO:0000313" key="11">
    <source>
        <dbReference type="Proteomes" id="UP000323337"/>
    </source>
</evidence>
<dbReference type="AlphaFoldDB" id="A0A5D0MP23"/>
<feature type="region of interest" description="Disordered" evidence="8">
    <location>
        <begin position="428"/>
        <end position="452"/>
    </location>
</feature>
<name>A0A5D0MP23_FLESI</name>
<proteinExistence type="inferred from homology"/>
<dbReference type="FunFam" id="3.30.300.20:FF:000005">
    <property type="entry name" value="Transcription termination/antitermination protein NusA"/>
    <property type="match status" value="1"/>
</dbReference>
<accession>A0A5D0MP23</accession>
<dbReference type="PANTHER" id="PTHR22648:SF0">
    <property type="entry name" value="TRANSCRIPTION TERMINATION_ANTITERMINATION PROTEIN NUSA"/>
    <property type="match status" value="1"/>
</dbReference>
<evidence type="ECO:0000256" key="1">
    <source>
        <dbReference type="ARBA" id="ARBA00022472"/>
    </source>
</evidence>
<dbReference type="GO" id="GO:0003700">
    <property type="term" value="F:DNA-binding transcription factor activity"/>
    <property type="evidence" value="ECO:0007669"/>
    <property type="project" value="InterPro"/>
</dbReference>
<dbReference type="GO" id="GO:0003723">
    <property type="term" value="F:RNA binding"/>
    <property type="evidence" value="ECO:0007669"/>
    <property type="project" value="UniProtKB-UniRule"/>
</dbReference>
<comment type="function">
    <text evidence="7">Participates in both transcription termination and antitermination.</text>
</comment>
<dbReference type="InterPro" id="IPR004087">
    <property type="entry name" value="KH_dom"/>
</dbReference>